<dbReference type="InterPro" id="IPR025997">
    <property type="entry name" value="SBP_2_dom"/>
</dbReference>
<evidence type="ECO:0000256" key="2">
    <source>
        <dbReference type="ARBA" id="ARBA00007639"/>
    </source>
</evidence>
<evidence type="ECO:0000313" key="5">
    <source>
        <dbReference type="Proteomes" id="UP001165287"/>
    </source>
</evidence>
<comment type="caution">
    <text evidence="4">The sequence shown here is derived from an EMBL/GenBank/DDBJ whole genome shotgun (WGS) entry which is preliminary data.</text>
</comment>
<dbReference type="PANTHER" id="PTHR30036:SF7">
    <property type="entry name" value="ABC TRANSPORTER PERIPLASMIC-BINDING PROTEIN YPHF"/>
    <property type="match status" value="1"/>
</dbReference>
<dbReference type="PANTHER" id="PTHR30036">
    <property type="entry name" value="D-XYLOSE-BINDING PERIPLASMIC PROTEIN"/>
    <property type="match status" value="1"/>
</dbReference>
<dbReference type="RefSeq" id="WP_224141549.1">
    <property type="nucleotide sequence ID" value="NZ_JAIQUM010000086.1"/>
</dbReference>
<comment type="similarity">
    <text evidence="2">Belongs to the bacterial solute-binding protein 2 family.</text>
</comment>
<proteinExistence type="inferred from homology"/>
<protein>
    <submittedName>
        <fullName evidence="4">Substrate-binding domain-containing protein</fullName>
    </submittedName>
</protein>
<dbReference type="EMBL" id="JAIQUM010000086">
    <property type="protein sequence ID" value="MBZ5753118.1"/>
    <property type="molecule type" value="Genomic_DNA"/>
</dbReference>
<comment type="subcellular location">
    <subcellularLocation>
        <location evidence="1">Cell envelope</location>
    </subcellularLocation>
</comment>
<gene>
    <name evidence="4" type="ORF">K9V48_23550</name>
</gene>
<sequence>MFKNKLSLFLLIIFILSLFLIVYISKTLSAEKPNVTVVLKGLNSEYWELMEAGARKGFQDFGINGKVIAPSDGASVEEQGRFLKRVLMESPDSLIIAPIYTDYINPALEDFAEQDIPVILLDTDVSWEDKTSYVGTNNVELGRRAGALLGSQLQPGNEVAILGVDTYSPVASDRIKGAKISLQSVGIEIVAEGVDVSSEPLQVKEDLKTILDEHPNLKGIIATNDGLALTAFHTIEDLGYKMPVIGTDGINEMIELIEEEKLPGTVAQNPYDMGYLSVEAAMNVLNGKNVSKNIDSGVDIIIKGNAKQRFEFQERVQRLLINRWVNFRNN</sequence>
<dbReference type="InterPro" id="IPR028082">
    <property type="entry name" value="Peripla_BP_I"/>
</dbReference>
<evidence type="ECO:0000259" key="3">
    <source>
        <dbReference type="Pfam" id="PF13407"/>
    </source>
</evidence>
<dbReference type="InterPro" id="IPR050555">
    <property type="entry name" value="Bact_Solute-Bind_Prot2"/>
</dbReference>
<feature type="domain" description="Periplasmic binding protein" evidence="3">
    <location>
        <begin position="36"/>
        <end position="288"/>
    </location>
</feature>
<reference evidence="4" key="1">
    <citation type="submission" date="2024-05" db="EMBL/GenBank/DDBJ databases">
        <title>Metabacillus sp. nov., isolated from the rhizosphere soil of tomato plants.</title>
        <authorList>
            <person name="Ma R."/>
        </authorList>
    </citation>
    <scope>NUCLEOTIDE SEQUENCE</scope>
    <source>
        <strain evidence="4">DBTR6</strain>
    </source>
</reference>
<dbReference type="SUPFAM" id="SSF53822">
    <property type="entry name" value="Periplasmic binding protein-like I"/>
    <property type="match status" value="1"/>
</dbReference>
<evidence type="ECO:0000313" key="4">
    <source>
        <dbReference type="EMBL" id="MBZ5753118.1"/>
    </source>
</evidence>
<dbReference type="Gene3D" id="3.40.50.2300">
    <property type="match status" value="2"/>
</dbReference>
<dbReference type="Proteomes" id="UP001165287">
    <property type="component" value="Unassembled WGS sequence"/>
</dbReference>
<name>A0ABS7UXT6_9BACI</name>
<keyword evidence="5" id="KW-1185">Reference proteome</keyword>
<accession>A0ABS7UXT6</accession>
<evidence type="ECO:0000256" key="1">
    <source>
        <dbReference type="ARBA" id="ARBA00004196"/>
    </source>
</evidence>
<organism evidence="4 5">
    <name type="scientific">Metabacillus rhizolycopersici</name>
    <dbReference type="NCBI Taxonomy" id="2875709"/>
    <lineage>
        <taxon>Bacteria</taxon>
        <taxon>Bacillati</taxon>
        <taxon>Bacillota</taxon>
        <taxon>Bacilli</taxon>
        <taxon>Bacillales</taxon>
        <taxon>Bacillaceae</taxon>
        <taxon>Metabacillus</taxon>
    </lineage>
</organism>
<dbReference type="Pfam" id="PF13407">
    <property type="entry name" value="Peripla_BP_4"/>
    <property type="match status" value="1"/>
</dbReference>